<reference evidence="2" key="2">
    <citation type="submission" date="2002-05" db="EMBL/GenBank/DDBJ databases">
        <title>Oryza sativa nipponbare(GA3) genomic DNA, chromosome 7, BAC clone:OJ1340_C08.</title>
        <authorList>
            <person name="Sasaki T."/>
            <person name="Matsumoto T."/>
            <person name="Katayose Y."/>
        </authorList>
    </citation>
    <scope>NUCLEOTIDE SEQUENCE</scope>
</reference>
<evidence type="ECO:0000313" key="1">
    <source>
        <dbReference type="EMBL" id="BAC16467.1"/>
    </source>
</evidence>
<dbReference type="PANTHER" id="PTHR47165:SF4">
    <property type="entry name" value="OS03G0429900 PROTEIN"/>
    <property type="match status" value="1"/>
</dbReference>
<reference evidence="3" key="4">
    <citation type="journal article" date="2008" name="Nucleic Acids Res.">
        <title>The rice annotation project database (RAP-DB): 2008 update.</title>
        <authorList>
            <consortium name="The rice annotation project (RAP)"/>
        </authorList>
    </citation>
    <scope>GENOME REANNOTATION</scope>
    <source>
        <strain evidence="3">cv. Nipponbare</strain>
    </source>
</reference>
<sequence>MASASTPTIFSIDGVILDEEGTMMQFTIPKKLENEFRPSLTLGCVYITKVHHLESRGSSIPNYGFEFCPFDQIPSKSRISKPLIGVISHVGPYDYAGKTSSKKNRKLKIRNKDEQEQGIVLWGEYGESFDEAFVLQKSTDHKIVVAILVGLTAGTYLGKTEATSSLATQIYFDSDITEIVEYQSRYKLPLTIKDELGTLDAVAFYNVAEDLVEVNATQATQNLKIDATEHAIALDTAIGKTRLFHIAMNTKYSSHFTINYVLKKSYPVENENTSLMLPTLENTKVAKESATKQLATDEGLTTMEHYSKEDQHPTTPPSLQPPETTLDNNTVNQIIPSAKRALQFEKELHIDQPRNHEVQLIHTNYLQAVSKIIASKSTAISITLQGKSSTDDLSKLQPTQAHVVNYMKNKLPHMHIILDGENVKNNEI</sequence>
<name>Q8GSA6_ORYSJ</name>
<dbReference type="AlphaFoldDB" id="Q8GSA6"/>
<dbReference type="Gene3D" id="2.40.50.140">
    <property type="entry name" value="Nucleic acid-binding proteins"/>
    <property type="match status" value="1"/>
</dbReference>
<dbReference type="SUPFAM" id="SSF50249">
    <property type="entry name" value="Nucleic acid-binding proteins"/>
    <property type="match status" value="1"/>
</dbReference>
<dbReference type="PANTHER" id="PTHR47165">
    <property type="entry name" value="OS03G0429900 PROTEIN"/>
    <property type="match status" value="1"/>
</dbReference>
<dbReference type="InterPro" id="IPR012340">
    <property type="entry name" value="NA-bd_OB-fold"/>
</dbReference>
<evidence type="ECO:0000313" key="3">
    <source>
        <dbReference type="Proteomes" id="UP000000763"/>
    </source>
</evidence>
<organism evidence="1 3">
    <name type="scientific">Oryza sativa subsp. japonica</name>
    <name type="common">Rice</name>
    <dbReference type="NCBI Taxonomy" id="39947"/>
    <lineage>
        <taxon>Eukaryota</taxon>
        <taxon>Viridiplantae</taxon>
        <taxon>Streptophyta</taxon>
        <taxon>Embryophyta</taxon>
        <taxon>Tracheophyta</taxon>
        <taxon>Spermatophyta</taxon>
        <taxon>Magnoliopsida</taxon>
        <taxon>Liliopsida</taxon>
        <taxon>Poales</taxon>
        <taxon>Poaceae</taxon>
        <taxon>BOP clade</taxon>
        <taxon>Oryzoideae</taxon>
        <taxon>Oryzeae</taxon>
        <taxon>Oryzinae</taxon>
        <taxon>Oryza</taxon>
        <taxon>Oryza sativa</taxon>
    </lineage>
</organism>
<evidence type="ECO:0000313" key="2">
    <source>
        <dbReference type="EMBL" id="BAD31265.1"/>
    </source>
</evidence>
<dbReference type="Proteomes" id="UP000000763">
    <property type="component" value="Chromosome 7"/>
</dbReference>
<dbReference type="EMBL" id="AP005292">
    <property type="protein sequence ID" value="BAD31265.1"/>
    <property type="molecule type" value="Genomic_DNA"/>
</dbReference>
<reference evidence="1" key="1">
    <citation type="submission" date="2002-01" db="EMBL/GenBank/DDBJ databases">
        <title>Oryza sativa nipponbare(GA3) genomic DNA, chromosome 7, PAC clone:P0524G08.</title>
        <authorList>
            <person name="Sasaki T."/>
            <person name="Matsumoto T."/>
            <person name="Yamamoto K."/>
        </authorList>
    </citation>
    <scope>NUCLEOTIDE SEQUENCE</scope>
</reference>
<proteinExistence type="predicted"/>
<gene>
    <name evidence="1" type="primary">P0524G08.103</name>
    <name evidence="2" type="synonym">OJ1340_C08.136</name>
</gene>
<reference evidence="3" key="3">
    <citation type="journal article" date="2005" name="Nature">
        <title>The map-based sequence of the rice genome.</title>
        <authorList>
            <consortium name="International rice genome sequencing project (IRGSP)"/>
            <person name="Matsumoto T."/>
            <person name="Wu J."/>
            <person name="Kanamori H."/>
            <person name="Katayose Y."/>
            <person name="Fujisawa M."/>
            <person name="Namiki N."/>
            <person name="Mizuno H."/>
            <person name="Yamamoto K."/>
            <person name="Antonio B.A."/>
            <person name="Baba T."/>
            <person name="Sakata K."/>
            <person name="Nagamura Y."/>
            <person name="Aoki H."/>
            <person name="Arikawa K."/>
            <person name="Arita K."/>
            <person name="Bito T."/>
            <person name="Chiden Y."/>
            <person name="Fujitsuka N."/>
            <person name="Fukunaka R."/>
            <person name="Hamada M."/>
            <person name="Harada C."/>
            <person name="Hayashi A."/>
            <person name="Hijishita S."/>
            <person name="Honda M."/>
            <person name="Hosokawa S."/>
            <person name="Ichikawa Y."/>
            <person name="Idonuma A."/>
            <person name="Iijima M."/>
            <person name="Ikeda M."/>
            <person name="Ikeno M."/>
            <person name="Ito K."/>
            <person name="Ito S."/>
            <person name="Ito T."/>
            <person name="Ito Y."/>
            <person name="Ito Y."/>
            <person name="Iwabuchi A."/>
            <person name="Kamiya K."/>
            <person name="Karasawa W."/>
            <person name="Kurita K."/>
            <person name="Katagiri S."/>
            <person name="Kikuta A."/>
            <person name="Kobayashi H."/>
            <person name="Kobayashi N."/>
            <person name="Machita K."/>
            <person name="Maehara T."/>
            <person name="Masukawa M."/>
            <person name="Mizubayashi T."/>
            <person name="Mukai Y."/>
            <person name="Nagasaki H."/>
            <person name="Nagata Y."/>
            <person name="Naito S."/>
            <person name="Nakashima M."/>
            <person name="Nakama Y."/>
            <person name="Nakamichi Y."/>
            <person name="Nakamura M."/>
            <person name="Meguro A."/>
            <person name="Negishi M."/>
            <person name="Ohta I."/>
            <person name="Ohta T."/>
            <person name="Okamoto M."/>
            <person name="Ono N."/>
            <person name="Saji S."/>
            <person name="Sakaguchi M."/>
            <person name="Sakai K."/>
            <person name="Shibata M."/>
            <person name="Shimokawa T."/>
            <person name="Song J."/>
            <person name="Takazaki Y."/>
            <person name="Terasawa K."/>
            <person name="Tsugane M."/>
            <person name="Tsuji K."/>
            <person name="Ueda S."/>
            <person name="Waki K."/>
            <person name="Yamagata H."/>
            <person name="Yamamoto M."/>
            <person name="Yamamoto S."/>
            <person name="Yamane H."/>
            <person name="Yoshiki S."/>
            <person name="Yoshihara R."/>
            <person name="Yukawa K."/>
            <person name="Zhong H."/>
            <person name="Yano M."/>
            <person name="Yuan Q."/>
            <person name="Ouyang S."/>
            <person name="Liu J."/>
            <person name="Jones K.M."/>
            <person name="Gansberger K."/>
            <person name="Moffat K."/>
            <person name="Hill J."/>
            <person name="Bera J."/>
            <person name="Fadrosh D."/>
            <person name="Jin S."/>
            <person name="Johri S."/>
            <person name="Kim M."/>
            <person name="Overton L."/>
            <person name="Reardon M."/>
            <person name="Tsitrin T."/>
            <person name="Vuong H."/>
            <person name="Weaver B."/>
            <person name="Ciecko A."/>
            <person name="Tallon L."/>
            <person name="Jackson J."/>
            <person name="Pai G."/>
            <person name="Aken S.V."/>
            <person name="Utterback T."/>
            <person name="Reidmuller S."/>
            <person name="Feldblyum T."/>
            <person name="Hsiao J."/>
            <person name="Zismann V."/>
            <person name="Iobst S."/>
            <person name="de Vazeille A.R."/>
            <person name="Buell C.R."/>
            <person name="Ying K."/>
            <person name="Li Y."/>
            <person name="Lu T."/>
            <person name="Huang Y."/>
            <person name="Zhao Q."/>
            <person name="Feng Q."/>
            <person name="Zhang L."/>
            <person name="Zhu J."/>
            <person name="Weng Q."/>
            <person name="Mu J."/>
            <person name="Lu Y."/>
            <person name="Fan D."/>
            <person name="Liu Y."/>
            <person name="Guan J."/>
            <person name="Zhang Y."/>
            <person name="Yu S."/>
            <person name="Liu X."/>
            <person name="Zhang Y."/>
            <person name="Hong G."/>
            <person name="Han B."/>
            <person name="Choisne N."/>
            <person name="Demange N."/>
            <person name="Orjeda G."/>
            <person name="Samain S."/>
            <person name="Cattolico L."/>
            <person name="Pelletier E."/>
            <person name="Couloux A."/>
            <person name="Segurens B."/>
            <person name="Wincker P."/>
            <person name="D'Hont A."/>
            <person name="Scarpelli C."/>
            <person name="Weissenbach J."/>
            <person name="Salanoubat M."/>
            <person name="Quetier F."/>
            <person name="Yu Y."/>
            <person name="Kim H.R."/>
            <person name="Rambo T."/>
            <person name="Currie J."/>
            <person name="Collura K."/>
            <person name="Luo M."/>
            <person name="Yang T."/>
            <person name="Ammiraju J.S.S."/>
            <person name="Engler F."/>
            <person name="Soderlund C."/>
            <person name="Wing R.A."/>
            <person name="Palmer L.E."/>
            <person name="de la Bastide M."/>
            <person name="Spiegel L."/>
            <person name="Nascimento L."/>
            <person name="Zutavern T."/>
            <person name="O'Shaughnessy A."/>
            <person name="Dike S."/>
            <person name="Dedhia N."/>
            <person name="Preston R."/>
            <person name="Balija V."/>
            <person name="McCombie W.R."/>
            <person name="Chow T."/>
            <person name="Chen H."/>
            <person name="Chung M."/>
            <person name="Chen C."/>
            <person name="Shaw J."/>
            <person name="Wu H."/>
            <person name="Hsiao K."/>
            <person name="Chao Y."/>
            <person name="Chu M."/>
            <person name="Cheng C."/>
            <person name="Hour A."/>
            <person name="Lee P."/>
            <person name="Lin S."/>
            <person name="Lin Y."/>
            <person name="Liou J."/>
            <person name="Liu S."/>
            <person name="Hsing Y."/>
            <person name="Raghuvanshi S."/>
            <person name="Mohanty A."/>
            <person name="Bharti A.K."/>
            <person name="Gaur A."/>
            <person name="Gupta V."/>
            <person name="Kumar D."/>
            <person name="Ravi V."/>
            <person name="Vij S."/>
            <person name="Kapur A."/>
            <person name="Khurana P."/>
            <person name="Khurana P."/>
            <person name="Khurana J.P."/>
            <person name="Tyagi A.K."/>
            <person name="Gaikwad K."/>
            <person name="Singh A."/>
            <person name="Dalal V."/>
            <person name="Srivastava S."/>
            <person name="Dixit A."/>
            <person name="Pal A.K."/>
            <person name="Ghazi I.A."/>
            <person name="Yadav M."/>
            <person name="Pandit A."/>
            <person name="Bhargava A."/>
            <person name="Sureshbabu K."/>
            <person name="Batra K."/>
            <person name="Sharma T.R."/>
            <person name="Mohapatra T."/>
            <person name="Singh N.K."/>
            <person name="Messing J."/>
            <person name="Nelson A.B."/>
            <person name="Fuks G."/>
            <person name="Kavchok S."/>
            <person name="Keizer G."/>
            <person name="Linton E."/>
            <person name="Llaca V."/>
            <person name="Song R."/>
            <person name="Tanyolac B."/>
            <person name="Young S."/>
            <person name="Ho-Il K."/>
            <person name="Hahn J.H."/>
            <person name="Sangsakoo G."/>
            <person name="Vanavichit A."/>
            <person name="de Mattos Luiz.A.T."/>
            <person name="Zimmer P.D."/>
            <person name="Malone G."/>
            <person name="Dellagostin O."/>
            <person name="de Oliveira A.C."/>
            <person name="Bevan M."/>
            <person name="Bancroft I."/>
            <person name="Minx P."/>
            <person name="Cordum H."/>
            <person name="Wilson R."/>
            <person name="Cheng Z."/>
            <person name="Jin W."/>
            <person name="Jiang J."/>
            <person name="Leong S.A."/>
            <person name="Iwama H."/>
            <person name="Gojobori T."/>
            <person name="Itoh T."/>
            <person name="Niimura Y."/>
            <person name="Fujii Y."/>
            <person name="Habara T."/>
            <person name="Sakai H."/>
            <person name="Sato Y."/>
            <person name="Wilson G."/>
            <person name="Kumar K."/>
            <person name="McCouch S."/>
            <person name="Juretic N."/>
            <person name="Hoen D."/>
            <person name="Wright S."/>
            <person name="Bruskiewich R."/>
            <person name="Bureau T."/>
            <person name="Miyao A."/>
            <person name="Hirochika H."/>
            <person name="Nishikawa T."/>
            <person name="Kadowaki K."/>
            <person name="Sugiura M."/>
            <person name="Burr B."/>
            <person name="Sasaki T."/>
        </authorList>
    </citation>
    <scope>NUCLEOTIDE SEQUENCE [LARGE SCALE GENOMIC DNA]</scope>
    <source>
        <strain evidence="3">cv. Nipponbare</strain>
    </source>
</reference>
<protein>
    <submittedName>
        <fullName evidence="1">Uncharacterized protein</fullName>
    </submittedName>
</protein>
<dbReference type="CDD" id="cd04481">
    <property type="entry name" value="RPA1_DBD_B_like"/>
    <property type="match status" value="1"/>
</dbReference>
<dbReference type="EMBL" id="AP004671">
    <property type="protein sequence ID" value="BAC16467.1"/>
    <property type="molecule type" value="Genomic_DNA"/>
</dbReference>
<accession>Q8GSA6</accession>